<dbReference type="RefSeq" id="WP_109338403.1">
    <property type="nucleotide sequence ID" value="NZ_CP029347.1"/>
</dbReference>
<keyword evidence="1" id="KW-0812">Transmembrane</keyword>
<organism evidence="2 3">
    <name type="scientific">Saliniradius amylolyticus</name>
    <dbReference type="NCBI Taxonomy" id="2183582"/>
    <lineage>
        <taxon>Bacteria</taxon>
        <taxon>Pseudomonadati</taxon>
        <taxon>Pseudomonadota</taxon>
        <taxon>Gammaproteobacteria</taxon>
        <taxon>Alteromonadales</taxon>
        <taxon>Alteromonadaceae</taxon>
        <taxon>Saliniradius</taxon>
    </lineage>
</organism>
<protein>
    <submittedName>
        <fullName evidence="2">Uncharacterized protein</fullName>
    </submittedName>
</protein>
<gene>
    <name evidence="2" type="ORF">HMF8227_00201</name>
</gene>
<dbReference type="KEGG" id="salh:HMF8227_00201"/>
<dbReference type="AlphaFoldDB" id="A0A2S2DZD0"/>
<dbReference type="EMBL" id="CP029347">
    <property type="protein sequence ID" value="AWL10709.1"/>
    <property type="molecule type" value="Genomic_DNA"/>
</dbReference>
<keyword evidence="3" id="KW-1185">Reference proteome</keyword>
<dbReference type="OrthoDB" id="5801246at2"/>
<keyword evidence="1" id="KW-0472">Membrane</keyword>
<dbReference type="Proteomes" id="UP000245728">
    <property type="component" value="Chromosome"/>
</dbReference>
<evidence type="ECO:0000313" key="3">
    <source>
        <dbReference type="Proteomes" id="UP000245728"/>
    </source>
</evidence>
<name>A0A2S2DZD0_9ALTE</name>
<evidence type="ECO:0000256" key="1">
    <source>
        <dbReference type="SAM" id="Phobius"/>
    </source>
</evidence>
<sequence length="137" mass="15096">MKMTQTSRLLKAVGIWLIILLMAIVNAGIRELLLVPVIGAELALPASGVLLTALILLIAWLSLPWLRPETSRASFAIGAVWFVLTLVFELLLGYFVSGKSWSEVLQVFDVTQGNLFALALVMTFAAPWLSAKIRRLF</sequence>
<feature type="transmembrane region" description="Helical" evidence="1">
    <location>
        <begin position="75"/>
        <end position="95"/>
    </location>
</feature>
<reference evidence="2 3" key="1">
    <citation type="submission" date="2018-05" db="EMBL/GenBank/DDBJ databases">
        <title>Salinimonas sp. HMF8227 Genome sequencing and assembly.</title>
        <authorList>
            <person name="Kang H."/>
            <person name="Kang J."/>
            <person name="Cha I."/>
            <person name="Kim H."/>
            <person name="Joh K."/>
        </authorList>
    </citation>
    <scope>NUCLEOTIDE SEQUENCE [LARGE SCALE GENOMIC DNA]</scope>
    <source>
        <strain evidence="2 3">HMF8227</strain>
    </source>
</reference>
<feature type="transmembrane region" description="Helical" evidence="1">
    <location>
        <begin position="115"/>
        <end position="131"/>
    </location>
</feature>
<keyword evidence="1" id="KW-1133">Transmembrane helix</keyword>
<evidence type="ECO:0000313" key="2">
    <source>
        <dbReference type="EMBL" id="AWL10709.1"/>
    </source>
</evidence>
<accession>A0A2S2DZD0</accession>
<feature type="transmembrane region" description="Helical" evidence="1">
    <location>
        <begin position="43"/>
        <end position="63"/>
    </location>
</feature>
<proteinExistence type="predicted"/>